<keyword evidence="2" id="KW-0732">Signal</keyword>
<sequence length="104" mass="11989">MRPLRRIFIFLNMLAAVAAKNDYAHPNIIETHSRKEPRHVLRQNTESETTSAESTTTGSSSQVSSSASVSTQDASSTHFEYYIIYYRIFCYQHNFIECINVNFF</sequence>
<proteinExistence type="predicted"/>
<organism evidence="3 4">
    <name type="scientific">Bionectria ochroleuca</name>
    <name type="common">Gliocladium roseum</name>
    <dbReference type="NCBI Taxonomy" id="29856"/>
    <lineage>
        <taxon>Eukaryota</taxon>
        <taxon>Fungi</taxon>
        <taxon>Dikarya</taxon>
        <taxon>Ascomycota</taxon>
        <taxon>Pezizomycotina</taxon>
        <taxon>Sordariomycetes</taxon>
        <taxon>Hypocreomycetidae</taxon>
        <taxon>Hypocreales</taxon>
        <taxon>Bionectriaceae</taxon>
        <taxon>Clonostachys</taxon>
    </lineage>
</organism>
<evidence type="ECO:0000256" key="1">
    <source>
        <dbReference type="SAM" id="MobiDB-lite"/>
    </source>
</evidence>
<dbReference type="Proteomes" id="UP000766486">
    <property type="component" value="Unassembled WGS sequence"/>
</dbReference>
<reference evidence="3 4" key="1">
    <citation type="submission" date="2019-06" db="EMBL/GenBank/DDBJ databases">
        <authorList>
            <person name="Broberg M."/>
        </authorList>
    </citation>
    <scope>NUCLEOTIDE SEQUENCE [LARGE SCALE GENOMIC DNA]</scope>
</reference>
<evidence type="ECO:0000313" key="3">
    <source>
        <dbReference type="EMBL" id="VUC33506.1"/>
    </source>
</evidence>
<gene>
    <name evidence="3" type="ORF">CLO192961_LOCUS352207</name>
</gene>
<comment type="caution">
    <text evidence="3">The sequence shown here is derived from an EMBL/GenBank/DDBJ whole genome shotgun (WGS) entry which is preliminary data.</text>
</comment>
<feature type="region of interest" description="Disordered" evidence="1">
    <location>
        <begin position="28"/>
        <end position="74"/>
    </location>
</feature>
<accession>A0ABY6UTG1</accession>
<evidence type="ECO:0000313" key="4">
    <source>
        <dbReference type="Proteomes" id="UP000766486"/>
    </source>
</evidence>
<protein>
    <submittedName>
        <fullName evidence="3">Uncharacterized protein</fullName>
    </submittedName>
</protein>
<feature type="signal peptide" evidence="2">
    <location>
        <begin position="1"/>
        <end position="19"/>
    </location>
</feature>
<feature type="compositionally biased region" description="Low complexity" evidence="1">
    <location>
        <begin position="46"/>
        <end position="74"/>
    </location>
</feature>
<dbReference type="EMBL" id="CABFNS010000863">
    <property type="protein sequence ID" value="VUC33506.1"/>
    <property type="molecule type" value="Genomic_DNA"/>
</dbReference>
<evidence type="ECO:0000256" key="2">
    <source>
        <dbReference type="SAM" id="SignalP"/>
    </source>
</evidence>
<name>A0ABY6UTG1_BIOOC</name>
<feature type="chain" id="PRO_5045347103" evidence="2">
    <location>
        <begin position="20"/>
        <end position="104"/>
    </location>
</feature>
<keyword evidence="4" id="KW-1185">Reference proteome</keyword>